<evidence type="ECO:0000313" key="3">
    <source>
        <dbReference type="Proteomes" id="UP000037566"/>
    </source>
</evidence>
<proteinExistence type="predicted"/>
<keyword evidence="3" id="KW-1185">Reference proteome</keyword>
<protein>
    <submittedName>
        <fullName evidence="2">Uncharacterized protein</fullName>
    </submittedName>
</protein>
<dbReference type="Proteomes" id="UP000037566">
    <property type="component" value="Unassembled WGS sequence"/>
</dbReference>
<evidence type="ECO:0000256" key="1">
    <source>
        <dbReference type="SAM" id="MobiDB-lite"/>
    </source>
</evidence>
<sequence>MTQTEPGGIVPANDNGPVDRNARARVNALVFTRARLGRQIAREEFAGRKHGQDASYTLPLPGLVPGGKDRPGKRRVNDPCSSLSPLFCPTTRMWP</sequence>
<name>A0A0M0EFK9_KOMEU</name>
<evidence type="ECO:0000313" key="2">
    <source>
        <dbReference type="EMBL" id="KON64044.1"/>
    </source>
</evidence>
<dbReference type="EMBL" id="LHUQ01000015">
    <property type="protein sequence ID" value="KON64044.1"/>
    <property type="molecule type" value="Genomic_DNA"/>
</dbReference>
<dbReference type="AlphaFoldDB" id="A0A0M0EFK9"/>
<dbReference type="PATRIC" id="fig|33995.3.peg.2670"/>
<reference evidence="2" key="1">
    <citation type="submission" date="2015-08" db="EMBL/GenBank/DDBJ databases">
        <title>Draft genome sequence of Komagataeibacter europaeus CECT 8546 a cellulose producer strain from vinegar produced by the traditional method.</title>
        <authorList>
            <person name="Poehlein A."/>
            <person name="Valera M.J."/>
            <person name="Haack F.S."/>
            <person name="Mas A."/>
            <person name="Daniel R."/>
            <person name="Streit W.R."/>
            <person name="Mateo E."/>
        </authorList>
    </citation>
    <scope>NUCLEOTIDE SEQUENCE [LARGE SCALE GENOMIC DNA]</scope>
    <source>
        <strain evidence="2">CECT 8546</strain>
    </source>
</reference>
<feature type="region of interest" description="Disordered" evidence="1">
    <location>
        <begin position="48"/>
        <end position="83"/>
    </location>
</feature>
<accession>A0A0M0EFK9</accession>
<comment type="caution">
    <text evidence="2">The sequence shown here is derived from an EMBL/GenBank/DDBJ whole genome shotgun (WGS) entry which is preliminary data.</text>
</comment>
<organism evidence="2 3">
    <name type="scientific">Komagataeibacter europaeus</name>
    <name type="common">Gluconacetobacter europaeus</name>
    <dbReference type="NCBI Taxonomy" id="33995"/>
    <lineage>
        <taxon>Bacteria</taxon>
        <taxon>Pseudomonadati</taxon>
        <taxon>Pseudomonadota</taxon>
        <taxon>Alphaproteobacteria</taxon>
        <taxon>Acetobacterales</taxon>
        <taxon>Acetobacteraceae</taxon>
        <taxon>Komagataeibacter</taxon>
    </lineage>
</organism>
<gene>
    <name evidence="2" type="ORF">KOEU_23950</name>
</gene>